<protein>
    <submittedName>
        <fullName evidence="2">Uncharacterized protein</fullName>
    </submittedName>
</protein>
<accession>A0A135T7N7</accession>
<organism evidence="2 3">
    <name type="scientific">Colletotrichum simmondsii</name>
    <dbReference type="NCBI Taxonomy" id="703756"/>
    <lineage>
        <taxon>Eukaryota</taxon>
        <taxon>Fungi</taxon>
        <taxon>Dikarya</taxon>
        <taxon>Ascomycota</taxon>
        <taxon>Pezizomycotina</taxon>
        <taxon>Sordariomycetes</taxon>
        <taxon>Hypocreomycetidae</taxon>
        <taxon>Glomerellales</taxon>
        <taxon>Glomerellaceae</taxon>
        <taxon>Colletotrichum</taxon>
        <taxon>Colletotrichum acutatum species complex</taxon>
    </lineage>
</organism>
<name>A0A135T7N7_9PEZI</name>
<sequence>MTTTTTTTTTTSSNASSPPQVQHLMISSPASAANTFLFLHRVPSCRSRRVGSPLTFPPHFSPSFCGLPSSRLVKQPTSFNHQALPPGGALLSVPLPLLQRRNVPSPSPARERASLVWEPTSKRALLCSPPFRSSSTSDLLLIRLRFGYTCTLPAGKSIHPEFAKTPRASTPSRV</sequence>
<dbReference type="EMBL" id="JFBX01000255">
    <property type="protein sequence ID" value="KXH44159.1"/>
    <property type="molecule type" value="Genomic_DNA"/>
</dbReference>
<dbReference type="AlphaFoldDB" id="A0A135T7N7"/>
<keyword evidence="3" id="KW-1185">Reference proteome</keyword>
<evidence type="ECO:0000313" key="2">
    <source>
        <dbReference type="EMBL" id="KXH44159.1"/>
    </source>
</evidence>
<feature type="compositionally biased region" description="Low complexity" evidence="1">
    <location>
        <begin position="1"/>
        <end position="11"/>
    </location>
</feature>
<evidence type="ECO:0000256" key="1">
    <source>
        <dbReference type="SAM" id="MobiDB-lite"/>
    </source>
</evidence>
<gene>
    <name evidence="2" type="ORF">CSIM01_04463</name>
</gene>
<evidence type="ECO:0000313" key="3">
    <source>
        <dbReference type="Proteomes" id="UP000070328"/>
    </source>
</evidence>
<feature type="region of interest" description="Disordered" evidence="1">
    <location>
        <begin position="1"/>
        <end position="21"/>
    </location>
</feature>
<dbReference type="Proteomes" id="UP000070328">
    <property type="component" value="Unassembled WGS sequence"/>
</dbReference>
<comment type="caution">
    <text evidence="2">The sequence shown here is derived from an EMBL/GenBank/DDBJ whole genome shotgun (WGS) entry which is preliminary data.</text>
</comment>
<reference evidence="2 3" key="1">
    <citation type="submission" date="2014-02" db="EMBL/GenBank/DDBJ databases">
        <title>The genome sequence of Colletotrichum simmondsii CBS122122.</title>
        <authorList>
            <person name="Baroncelli R."/>
            <person name="Thon M.R."/>
        </authorList>
    </citation>
    <scope>NUCLEOTIDE SEQUENCE [LARGE SCALE GENOMIC DNA]</scope>
    <source>
        <strain evidence="2 3">CBS122122</strain>
    </source>
</reference>
<proteinExistence type="predicted"/>